<sequence>MSASLLSPFECLLAGVKQPISVNIRLYHPAYSPAFPTTYLHSFLPLVSKLSLRRVSPITKAWVDSADPSVFSNLSLLFPLNIFSTEELSALHNISPQCEHLTVTVAQYTPVPRRNDVTPLPSFPRLEHLDLTAPDDDPFQGLLSFRLALQCAHIPLLTRLTINNLSFSGIQALRWGSFTSFGDAGWTGKNVWHGLKELDVKVVRRHDDKTHEKEHHFNHEAAQWDTEPVKARRRVEEDWRTCTRVLHDWLHSFAADGQLHTFRFEWVDGEGPNPFLLDEYASVEGKKEWFSAPRIRWTGLRELWLGNMIVSLMDVRLMKERMRGLERLVVRSECLNHGLEGITFAADGKMWVELLVEGHRMGLWSEVKHGLSSAGARGVVTGRVCCPRIERRWCCLSCWMFRRKMRRVWD</sequence>
<organism evidence="1 2">
    <name type="scientific">Letharia columbiana</name>
    <dbReference type="NCBI Taxonomy" id="112416"/>
    <lineage>
        <taxon>Eukaryota</taxon>
        <taxon>Fungi</taxon>
        <taxon>Dikarya</taxon>
        <taxon>Ascomycota</taxon>
        <taxon>Pezizomycotina</taxon>
        <taxon>Lecanoromycetes</taxon>
        <taxon>OSLEUM clade</taxon>
        <taxon>Lecanoromycetidae</taxon>
        <taxon>Lecanorales</taxon>
        <taxon>Lecanorineae</taxon>
        <taxon>Parmeliaceae</taxon>
        <taxon>Letharia</taxon>
    </lineage>
</organism>
<comment type="caution">
    <text evidence="1">The sequence shown here is derived from an EMBL/GenBank/DDBJ whole genome shotgun (WGS) entry which is preliminary data.</text>
</comment>
<dbReference type="OrthoDB" id="5431373at2759"/>
<accession>A0A8H6L1J3</accession>
<dbReference type="Proteomes" id="UP000578531">
    <property type="component" value="Unassembled WGS sequence"/>
</dbReference>
<reference evidence="1 2" key="1">
    <citation type="journal article" date="2020" name="Genomics">
        <title>Complete, high-quality genomes from long-read metagenomic sequencing of two wolf lichen thalli reveals enigmatic genome architecture.</title>
        <authorList>
            <person name="McKenzie S.K."/>
            <person name="Walston R.F."/>
            <person name="Allen J.L."/>
        </authorList>
    </citation>
    <scope>NUCLEOTIDE SEQUENCE [LARGE SCALE GENOMIC DNA]</scope>
    <source>
        <strain evidence="1">WasteWater2</strain>
    </source>
</reference>
<evidence type="ECO:0000313" key="2">
    <source>
        <dbReference type="Proteomes" id="UP000578531"/>
    </source>
</evidence>
<dbReference type="RefSeq" id="XP_037161513.1">
    <property type="nucleotide sequence ID" value="XM_037311566.1"/>
</dbReference>
<gene>
    <name evidence="1" type="ORF">HO173_009677</name>
</gene>
<dbReference type="EMBL" id="JACCJC010000051">
    <property type="protein sequence ID" value="KAF6232083.1"/>
    <property type="molecule type" value="Genomic_DNA"/>
</dbReference>
<keyword evidence="2" id="KW-1185">Reference proteome</keyword>
<dbReference type="GeneID" id="59291327"/>
<dbReference type="AlphaFoldDB" id="A0A8H6L1J3"/>
<evidence type="ECO:0000313" key="1">
    <source>
        <dbReference type="EMBL" id="KAF6232083.1"/>
    </source>
</evidence>
<name>A0A8H6L1J3_9LECA</name>
<proteinExistence type="predicted"/>
<protein>
    <submittedName>
        <fullName evidence="1">Uncharacterized protein</fullName>
    </submittedName>
</protein>